<dbReference type="GO" id="GO:0003725">
    <property type="term" value="F:double-stranded RNA binding"/>
    <property type="evidence" value="ECO:0007669"/>
    <property type="project" value="TreeGrafter"/>
</dbReference>
<dbReference type="OrthoDB" id="10268011at2759"/>
<organism evidence="5">
    <name type="scientific">Medioppia subpectinata</name>
    <dbReference type="NCBI Taxonomy" id="1979941"/>
    <lineage>
        <taxon>Eukaryota</taxon>
        <taxon>Metazoa</taxon>
        <taxon>Ecdysozoa</taxon>
        <taxon>Arthropoda</taxon>
        <taxon>Chelicerata</taxon>
        <taxon>Arachnida</taxon>
        <taxon>Acari</taxon>
        <taxon>Acariformes</taxon>
        <taxon>Sarcoptiformes</taxon>
        <taxon>Oribatida</taxon>
        <taxon>Brachypylina</taxon>
        <taxon>Oppioidea</taxon>
        <taxon>Oppiidae</taxon>
        <taxon>Medioppia</taxon>
    </lineage>
</organism>
<sequence length="716" mass="80173">MFPSGTSYVEEGRSGPAHDPVFRIGVHVNGMKFVGTSRTKQKARHEAARQAVNYFESESSAPMYWPPDGPQPYGESAFADSPYESRFRHRFDHYHRYQPYYRNHSQHDTPYSRPVDDHQLFSRPPFDDFRQDFNAPPDTQVSTSGADTTTAPKTTPVDEPNTSANKGSKKYDFTADDCSDDFVEFNDNKAEDESMDTKTESAPTEPQVATNRNERIILRVTGGDTSGNQNPVSLIHELQPNATWVCTELHAGPKSHSSTFEMRLLLPLANQCYTGSGRTKKLAKADAASKALLQMYNISLSVNTDANSGQIKHNNTVTIAQEPLVLKQDIADRIGRQVMTKCGEIWEKLVDLKKWTVLSAIVLTDETNAEFVDVICMTSGTKCVKGDSLSMNGSALNDCHAEVLARRAFVSYIYNQIESLVDNSYEDKPEFIIEKRPDGYGFRLKKNIKVNLFISTAPCGDSRVFSPKEETEGDAHPNRQTRGLLRAKIEGGEGTIPVKRDAILTWDGILQGHQRLQFMSCSDKIAVWNVVGIQGALLSHILEPIYLESVVLASLFNYEHLIRAVHSRLNLNYDSNSLKDMPTHYALNKSKVAKCQLRDDITRQLTKAPNYALNWMKGDDTPEVISTESGRLHGTDTGSSRLAKRTLFGRFCALLGRNTCTLPTCSLGSNIPVIYRDGKTSAHEYQRAKTLCMQAFQEQNLGQWIQVPTEVDLFRL</sequence>
<dbReference type="PANTHER" id="PTHR10910">
    <property type="entry name" value="EUKARYOTE SPECIFIC DSRNA BINDING PROTEIN"/>
    <property type="match status" value="1"/>
</dbReference>
<dbReference type="PROSITE" id="PS50141">
    <property type="entry name" value="A_DEAMIN_EDITASE"/>
    <property type="match status" value="1"/>
</dbReference>
<dbReference type="GO" id="GO:0006396">
    <property type="term" value="P:RNA processing"/>
    <property type="evidence" value="ECO:0007669"/>
    <property type="project" value="InterPro"/>
</dbReference>
<feature type="compositionally biased region" description="Polar residues" evidence="2">
    <location>
        <begin position="137"/>
        <end position="153"/>
    </location>
</feature>
<reference evidence="5" key="1">
    <citation type="submission" date="2020-11" db="EMBL/GenBank/DDBJ databases">
        <authorList>
            <person name="Tran Van P."/>
        </authorList>
    </citation>
    <scope>NUCLEOTIDE SEQUENCE</scope>
</reference>
<evidence type="ECO:0000313" key="6">
    <source>
        <dbReference type="Proteomes" id="UP000759131"/>
    </source>
</evidence>
<protein>
    <recommendedName>
        <fullName evidence="7">Double-stranded RNA-specific editase</fullName>
    </recommendedName>
</protein>
<dbReference type="SUPFAM" id="SSF54768">
    <property type="entry name" value="dsRNA-binding domain-like"/>
    <property type="match status" value="2"/>
</dbReference>
<dbReference type="GO" id="GO:0005730">
    <property type="term" value="C:nucleolus"/>
    <property type="evidence" value="ECO:0007669"/>
    <property type="project" value="TreeGrafter"/>
</dbReference>
<dbReference type="Pfam" id="PF00035">
    <property type="entry name" value="dsrm"/>
    <property type="match status" value="2"/>
</dbReference>
<accession>A0A7R9Q4K2</accession>
<dbReference type="PANTHER" id="PTHR10910:SF62">
    <property type="entry name" value="AT07585P-RELATED"/>
    <property type="match status" value="1"/>
</dbReference>
<name>A0A7R9Q4K2_9ACAR</name>
<evidence type="ECO:0000256" key="1">
    <source>
        <dbReference type="PROSITE-ProRule" id="PRU00266"/>
    </source>
</evidence>
<dbReference type="GO" id="GO:0006382">
    <property type="term" value="P:adenosine to inosine editing"/>
    <property type="evidence" value="ECO:0007669"/>
    <property type="project" value="TreeGrafter"/>
</dbReference>
<dbReference type="GO" id="GO:0008251">
    <property type="term" value="F:tRNA-specific adenosine deaminase activity"/>
    <property type="evidence" value="ECO:0007669"/>
    <property type="project" value="TreeGrafter"/>
</dbReference>
<evidence type="ECO:0000259" key="3">
    <source>
        <dbReference type="PROSITE" id="PS50137"/>
    </source>
</evidence>
<dbReference type="Pfam" id="PF02137">
    <property type="entry name" value="A_deamin"/>
    <property type="match status" value="1"/>
</dbReference>
<gene>
    <name evidence="5" type="ORF">OSB1V03_LOCUS11754</name>
</gene>
<dbReference type="PROSITE" id="PS50137">
    <property type="entry name" value="DS_RBD"/>
    <property type="match status" value="2"/>
</dbReference>
<dbReference type="InterPro" id="IPR014720">
    <property type="entry name" value="dsRBD_dom"/>
</dbReference>
<proteinExistence type="predicted"/>
<feature type="region of interest" description="Disordered" evidence="2">
    <location>
        <begin position="126"/>
        <end position="171"/>
    </location>
</feature>
<dbReference type="InterPro" id="IPR002466">
    <property type="entry name" value="A_deamin"/>
</dbReference>
<evidence type="ECO:0000313" key="5">
    <source>
        <dbReference type="EMBL" id="CAD7631345.1"/>
    </source>
</evidence>
<dbReference type="AlphaFoldDB" id="A0A7R9Q4K2"/>
<dbReference type="EMBL" id="CAJPIZ010009322">
    <property type="protein sequence ID" value="CAG2111775.1"/>
    <property type="molecule type" value="Genomic_DNA"/>
</dbReference>
<evidence type="ECO:0000259" key="4">
    <source>
        <dbReference type="PROSITE" id="PS50141"/>
    </source>
</evidence>
<keyword evidence="1" id="KW-0694">RNA-binding</keyword>
<dbReference type="Gene3D" id="3.30.160.20">
    <property type="match status" value="2"/>
</dbReference>
<feature type="domain" description="DRBM" evidence="3">
    <location>
        <begin position="1"/>
        <end position="57"/>
    </location>
</feature>
<dbReference type="GO" id="GO:0005737">
    <property type="term" value="C:cytoplasm"/>
    <property type="evidence" value="ECO:0007669"/>
    <property type="project" value="TreeGrafter"/>
</dbReference>
<dbReference type="Proteomes" id="UP000759131">
    <property type="component" value="Unassembled WGS sequence"/>
</dbReference>
<evidence type="ECO:0000256" key="2">
    <source>
        <dbReference type="SAM" id="MobiDB-lite"/>
    </source>
</evidence>
<feature type="domain" description="A to I editase" evidence="4">
    <location>
        <begin position="376"/>
        <end position="714"/>
    </location>
</feature>
<dbReference type="SMART" id="SM00552">
    <property type="entry name" value="ADEAMc"/>
    <property type="match status" value="1"/>
</dbReference>
<dbReference type="SMART" id="SM00358">
    <property type="entry name" value="DSRM"/>
    <property type="match status" value="2"/>
</dbReference>
<evidence type="ECO:0008006" key="7">
    <source>
        <dbReference type="Google" id="ProtNLM"/>
    </source>
</evidence>
<keyword evidence="6" id="KW-1185">Reference proteome</keyword>
<dbReference type="GO" id="GO:0003726">
    <property type="term" value="F:double-stranded RNA adenosine deaminase activity"/>
    <property type="evidence" value="ECO:0007669"/>
    <property type="project" value="TreeGrafter"/>
</dbReference>
<dbReference type="EMBL" id="OC863897">
    <property type="protein sequence ID" value="CAD7631345.1"/>
    <property type="molecule type" value="Genomic_DNA"/>
</dbReference>
<feature type="domain" description="DRBM" evidence="3">
    <location>
        <begin position="230"/>
        <end position="297"/>
    </location>
</feature>